<sequence>MSARKLCSLIHKSNKQIVTLCRRTYSVNMSQNKIYSHHYKNNINPLSQKVYYSQALGSLTKDQAHDLVFRLNEEERATLLEQLEKFQLKEDKRKLESQLAGNTWRSRFGRPTKIETLGEVVGGAYCKMPEDWLQKKIVAATPKPKANDLLKLCLINSLPFVGFGFLDNFTMIIAGDYIEYSVGTVMTISTMAAAALGNTISDVLGIGSAVYVERIVEVIGIRPPDLTPIQMEMKSARRASNFGRVFGIVVGCLLGMIPLIFMKNKEEEDTKEAPSEDDKKSKDDSKPKNENEK</sequence>
<keyword evidence="8" id="KW-1185">Reference proteome</keyword>
<comment type="subcellular location">
    <subcellularLocation>
        <location evidence="1">Membrane</location>
        <topology evidence="1">Multi-pass membrane protein</topology>
    </subcellularLocation>
</comment>
<evidence type="ECO:0000313" key="8">
    <source>
        <dbReference type="Proteomes" id="UP001153620"/>
    </source>
</evidence>
<evidence type="ECO:0000256" key="2">
    <source>
        <dbReference type="ARBA" id="ARBA00022692"/>
    </source>
</evidence>
<dbReference type="InterPro" id="IPR019537">
    <property type="entry name" value="TMEM65"/>
</dbReference>
<evidence type="ECO:0000256" key="6">
    <source>
        <dbReference type="SAM" id="Phobius"/>
    </source>
</evidence>
<evidence type="ECO:0000256" key="1">
    <source>
        <dbReference type="ARBA" id="ARBA00004141"/>
    </source>
</evidence>
<feature type="transmembrane region" description="Helical" evidence="6">
    <location>
        <begin position="241"/>
        <end position="261"/>
    </location>
</feature>
<dbReference type="Pfam" id="PF10507">
    <property type="entry name" value="TMEM65"/>
    <property type="match status" value="1"/>
</dbReference>
<dbReference type="GO" id="GO:0016020">
    <property type="term" value="C:membrane"/>
    <property type="evidence" value="ECO:0007669"/>
    <property type="project" value="UniProtKB-SubCell"/>
</dbReference>
<evidence type="ECO:0000313" key="7">
    <source>
        <dbReference type="EMBL" id="CAG9803075.1"/>
    </source>
</evidence>
<reference evidence="7" key="1">
    <citation type="submission" date="2022-01" db="EMBL/GenBank/DDBJ databases">
        <authorList>
            <person name="King R."/>
        </authorList>
    </citation>
    <scope>NUCLEOTIDE SEQUENCE</scope>
</reference>
<keyword evidence="3 6" id="KW-1133">Transmembrane helix</keyword>
<dbReference type="OrthoDB" id="430821at2759"/>
<protein>
    <recommendedName>
        <fullName evidence="9">Transmembrane protein 65</fullName>
    </recommendedName>
</protein>
<evidence type="ECO:0008006" key="9">
    <source>
        <dbReference type="Google" id="ProtNLM"/>
    </source>
</evidence>
<keyword evidence="2 6" id="KW-0812">Transmembrane</keyword>
<dbReference type="PANTHER" id="PTHR21706">
    <property type="entry name" value="TRANSMEMBRANE PROTEIN 65"/>
    <property type="match status" value="1"/>
</dbReference>
<feature type="region of interest" description="Disordered" evidence="5">
    <location>
        <begin position="266"/>
        <end position="293"/>
    </location>
</feature>
<evidence type="ECO:0000256" key="4">
    <source>
        <dbReference type="ARBA" id="ARBA00023136"/>
    </source>
</evidence>
<name>A0A9N9RQR0_9DIPT</name>
<keyword evidence="4 6" id="KW-0472">Membrane</keyword>
<dbReference type="EMBL" id="OU895878">
    <property type="protein sequence ID" value="CAG9803075.1"/>
    <property type="molecule type" value="Genomic_DNA"/>
</dbReference>
<gene>
    <name evidence="7" type="ORF">CHIRRI_LOCUS5976</name>
</gene>
<dbReference type="PANTHER" id="PTHR21706:SF15">
    <property type="entry name" value="TRANSMEMBRANE PROTEIN 65"/>
    <property type="match status" value="1"/>
</dbReference>
<proteinExistence type="predicted"/>
<accession>A0A9N9RQR0</accession>
<reference evidence="7" key="2">
    <citation type="submission" date="2022-10" db="EMBL/GenBank/DDBJ databases">
        <authorList>
            <consortium name="ENA_rothamsted_submissions"/>
            <consortium name="culmorum"/>
            <person name="King R."/>
        </authorList>
    </citation>
    <scope>NUCLEOTIDE SEQUENCE</scope>
</reference>
<evidence type="ECO:0000256" key="3">
    <source>
        <dbReference type="ARBA" id="ARBA00022989"/>
    </source>
</evidence>
<dbReference type="GO" id="GO:0005739">
    <property type="term" value="C:mitochondrion"/>
    <property type="evidence" value="ECO:0007669"/>
    <property type="project" value="TreeGrafter"/>
</dbReference>
<dbReference type="AlphaFoldDB" id="A0A9N9RQR0"/>
<dbReference type="Proteomes" id="UP001153620">
    <property type="component" value="Chromosome 2"/>
</dbReference>
<organism evidence="7 8">
    <name type="scientific">Chironomus riparius</name>
    <dbReference type="NCBI Taxonomy" id="315576"/>
    <lineage>
        <taxon>Eukaryota</taxon>
        <taxon>Metazoa</taxon>
        <taxon>Ecdysozoa</taxon>
        <taxon>Arthropoda</taxon>
        <taxon>Hexapoda</taxon>
        <taxon>Insecta</taxon>
        <taxon>Pterygota</taxon>
        <taxon>Neoptera</taxon>
        <taxon>Endopterygota</taxon>
        <taxon>Diptera</taxon>
        <taxon>Nematocera</taxon>
        <taxon>Chironomoidea</taxon>
        <taxon>Chironomidae</taxon>
        <taxon>Chironominae</taxon>
        <taxon>Chironomus</taxon>
    </lineage>
</organism>
<evidence type="ECO:0000256" key="5">
    <source>
        <dbReference type="SAM" id="MobiDB-lite"/>
    </source>
</evidence>